<evidence type="ECO:0000256" key="1">
    <source>
        <dbReference type="ARBA" id="ARBA00022741"/>
    </source>
</evidence>
<evidence type="ECO:0000256" key="4">
    <source>
        <dbReference type="SAM" id="MobiDB-lite"/>
    </source>
</evidence>
<dbReference type="Pfam" id="PF00176">
    <property type="entry name" value="SNF2-rel_dom"/>
    <property type="match status" value="1"/>
</dbReference>
<dbReference type="AlphaFoldDB" id="A0AAD7NTI4"/>
<keyword evidence="3" id="KW-0067">ATP-binding</keyword>
<dbReference type="InterPro" id="IPR014001">
    <property type="entry name" value="Helicase_ATP-bd"/>
</dbReference>
<dbReference type="InterPro" id="IPR049730">
    <property type="entry name" value="SNF2/RAD54-like_C"/>
</dbReference>
<dbReference type="EMBL" id="JARKIB010000010">
    <property type="protein sequence ID" value="KAJ7775268.1"/>
    <property type="molecule type" value="Genomic_DNA"/>
</dbReference>
<dbReference type="SMART" id="SM00490">
    <property type="entry name" value="HELICc"/>
    <property type="match status" value="1"/>
</dbReference>
<feature type="compositionally biased region" description="Basic residues" evidence="4">
    <location>
        <begin position="780"/>
        <end position="799"/>
    </location>
</feature>
<dbReference type="SUPFAM" id="SSF52540">
    <property type="entry name" value="P-loop containing nucleoside triphosphate hydrolases"/>
    <property type="match status" value="2"/>
</dbReference>
<proteinExistence type="predicted"/>
<dbReference type="GO" id="GO:0005524">
    <property type="term" value="F:ATP binding"/>
    <property type="evidence" value="ECO:0007669"/>
    <property type="project" value="UniProtKB-KW"/>
</dbReference>
<sequence>MYLFHDEVQAFVADWQGKDHTTIDNGVIRLLSADDPAGGLKDWLEGGKDLGVESFCKLTAIQLEDLLGAAEGRFPTFQKHVAEKFAEYRGDQDVEIPGVTRVFALRHHQLVAIAAILTRAVNPPGLSCWPPKQPNVTDASPLALRQHWGSLPGHWLADTVGLGKTWTGAGLIAAYINLFSFSQGCRREDGRAMPHILGTEGRFKFGPCDEIPNAPHIVVVPGSLLGQWGDQLKHMFKANAAAIRVIRVAKKHWAKDMEVSPNVLPVNTIYVVGLTTLVRMAKEAGISGHPPEFRAPPTRDDGMAKERTLFNMSFGVCIADEAHEFRKGNSAHQAMWAFSDLCLITVLASATPLIEGLADVHEQARIICPRGLTAAVNASLTTQLALVKKIRSRSHVDRAADLEAFMKATSTEAATEGEDADAEKPLTAVEKAQRRGIERLKEICLRNTIRRTGQSATPDGKTITGLLPPSTFIHVVFEPSQAEVDASRALEETNVTEGRLQTARQVDVFYNEARKYLSFPPGIRTTSRTMTVDARPAGQPLSKLSVLTELIIKTLRDGPQTMVAADVLGTNTKILKASDMGLPNVAAKDYQPAKLLEGEGLNEKVVVFTQYAQFHPVMKVYLESAGISVATVSGAMPAKQRHEVITNFAGSNKRCLILSNVGSTGVDLTFARNLVIYEQLWSGVLTNQMLGRVGRDGQTRPTFCWSLAGQGTIDMLLMLMALRKASIVKDYMTLDRRADFFKTYVALLTDGEAQEDEAAAEIDKIDVEIEEELGAAAKQALKRRAKSQGGAGRKKRPVKKPAEDEDEGVPEKAKGKRRRKSTPESQDEDEGGNAAADKAPAKKKGKVDRGP</sequence>
<dbReference type="InterPro" id="IPR000330">
    <property type="entry name" value="SNF2_N"/>
</dbReference>
<keyword evidence="1" id="KW-0547">Nucleotide-binding</keyword>
<dbReference type="GO" id="GO:0005634">
    <property type="term" value="C:nucleus"/>
    <property type="evidence" value="ECO:0007669"/>
    <property type="project" value="TreeGrafter"/>
</dbReference>
<dbReference type="GO" id="GO:0008094">
    <property type="term" value="F:ATP-dependent activity, acting on DNA"/>
    <property type="evidence" value="ECO:0007669"/>
    <property type="project" value="TreeGrafter"/>
</dbReference>
<dbReference type="Gene3D" id="3.40.50.300">
    <property type="entry name" value="P-loop containing nucleotide triphosphate hydrolases"/>
    <property type="match status" value="2"/>
</dbReference>
<keyword evidence="7" id="KW-1185">Reference proteome</keyword>
<feature type="region of interest" description="Disordered" evidence="4">
    <location>
        <begin position="780"/>
        <end position="851"/>
    </location>
</feature>
<dbReference type="InterPro" id="IPR001650">
    <property type="entry name" value="Helicase_C-like"/>
</dbReference>
<feature type="compositionally biased region" description="Basic residues" evidence="4">
    <location>
        <begin position="841"/>
        <end position="851"/>
    </location>
</feature>
<evidence type="ECO:0000313" key="7">
    <source>
        <dbReference type="Proteomes" id="UP001215598"/>
    </source>
</evidence>
<dbReference type="InterPro" id="IPR050628">
    <property type="entry name" value="SNF2_RAD54_helicase_TF"/>
</dbReference>
<dbReference type="Pfam" id="PF00271">
    <property type="entry name" value="Helicase_C"/>
    <property type="match status" value="1"/>
</dbReference>
<gene>
    <name evidence="6" type="ORF">B0H16DRAFT_40844</name>
</gene>
<accession>A0AAD7NTI4</accession>
<feature type="domain" description="Helicase C-terminal" evidence="5">
    <location>
        <begin position="588"/>
        <end position="773"/>
    </location>
</feature>
<dbReference type="CDD" id="cd18793">
    <property type="entry name" value="SF2_C_SNF"/>
    <property type="match status" value="1"/>
</dbReference>
<comment type="caution">
    <text evidence="6">The sequence shown here is derived from an EMBL/GenBank/DDBJ whole genome shotgun (WGS) entry which is preliminary data.</text>
</comment>
<organism evidence="6 7">
    <name type="scientific">Mycena metata</name>
    <dbReference type="NCBI Taxonomy" id="1033252"/>
    <lineage>
        <taxon>Eukaryota</taxon>
        <taxon>Fungi</taxon>
        <taxon>Dikarya</taxon>
        <taxon>Basidiomycota</taxon>
        <taxon>Agaricomycotina</taxon>
        <taxon>Agaricomycetes</taxon>
        <taxon>Agaricomycetidae</taxon>
        <taxon>Agaricales</taxon>
        <taxon>Marasmiineae</taxon>
        <taxon>Mycenaceae</taxon>
        <taxon>Mycena</taxon>
    </lineage>
</organism>
<keyword evidence="2 6" id="KW-0378">Hydrolase</keyword>
<dbReference type="SMART" id="SM00487">
    <property type="entry name" value="DEXDc"/>
    <property type="match status" value="1"/>
</dbReference>
<evidence type="ECO:0000256" key="3">
    <source>
        <dbReference type="ARBA" id="ARBA00022840"/>
    </source>
</evidence>
<dbReference type="InterPro" id="IPR027417">
    <property type="entry name" value="P-loop_NTPase"/>
</dbReference>
<evidence type="ECO:0000313" key="6">
    <source>
        <dbReference type="EMBL" id="KAJ7775268.1"/>
    </source>
</evidence>
<evidence type="ECO:0000259" key="5">
    <source>
        <dbReference type="PROSITE" id="PS51194"/>
    </source>
</evidence>
<dbReference type="Proteomes" id="UP001215598">
    <property type="component" value="Unassembled WGS sequence"/>
</dbReference>
<evidence type="ECO:0000256" key="2">
    <source>
        <dbReference type="ARBA" id="ARBA00022801"/>
    </source>
</evidence>
<dbReference type="GO" id="GO:0006281">
    <property type="term" value="P:DNA repair"/>
    <property type="evidence" value="ECO:0007669"/>
    <property type="project" value="TreeGrafter"/>
</dbReference>
<reference evidence="6" key="1">
    <citation type="submission" date="2023-03" db="EMBL/GenBank/DDBJ databases">
        <title>Massive genome expansion in bonnet fungi (Mycena s.s.) driven by repeated elements and novel gene families across ecological guilds.</title>
        <authorList>
            <consortium name="Lawrence Berkeley National Laboratory"/>
            <person name="Harder C.B."/>
            <person name="Miyauchi S."/>
            <person name="Viragh M."/>
            <person name="Kuo A."/>
            <person name="Thoen E."/>
            <person name="Andreopoulos B."/>
            <person name="Lu D."/>
            <person name="Skrede I."/>
            <person name="Drula E."/>
            <person name="Henrissat B."/>
            <person name="Morin E."/>
            <person name="Kohler A."/>
            <person name="Barry K."/>
            <person name="LaButti K."/>
            <person name="Morin E."/>
            <person name="Salamov A."/>
            <person name="Lipzen A."/>
            <person name="Mereny Z."/>
            <person name="Hegedus B."/>
            <person name="Baldrian P."/>
            <person name="Stursova M."/>
            <person name="Weitz H."/>
            <person name="Taylor A."/>
            <person name="Grigoriev I.V."/>
            <person name="Nagy L.G."/>
            <person name="Martin F."/>
            <person name="Kauserud H."/>
        </authorList>
    </citation>
    <scope>NUCLEOTIDE SEQUENCE</scope>
    <source>
        <strain evidence="6">CBHHK182m</strain>
    </source>
</reference>
<name>A0AAD7NTI4_9AGAR</name>
<dbReference type="GO" id="GO:0016787">
    <property type="term" value="F:hydrolase activity"/>
    <property type="evidence" value="ECO:0007669"/>
    <property type="project" value="UniProtKB-KW"/>
</dbReference>
<dbReference type="PROSITE" id="PS51194">
    <property type="entry name" value="HELICASE_CTER"/>
    <property type="match status" value="1"/>
</dbReference>
<dbReference type="PANTHER" id="PTHR45626">
    <property type="entry name" value="TRANSCRIPTION TERMINATION FACTOR 2-RELATED"/>
    <property type="match status" value="1"/>
</dbReference>
<protein>
    <submittedName>
        <fullName evidence="6">P-loop containing nucleoside triphosphate hydrolase protein</fullName>
    </submittedName>
</protein>